<dbReference type="InterPro" id="IPR016181">
    <property type="entry name" value="Acyl_CoA_acyltransferase"/>
</dbReference>
<evidence type="ECO:0000256" key="1">
    <source>
        <dbReference type="ARBA" id="ARBA00022679"/>
    </source>
</evidence>
<dbReference type="InterPro" id="IPR016890">
    <property type="entry name" value="UCP028520"/>
</dbReference>
<evidence type="ECO:0000259" key="3">
    <source>
        <dbReference type="PROSITE" id="PS51186"/>
    </source>
</evidence>
<accession>A0A1U7JI62</accession>
<evidence type="ECO:0000256" key="2">
    <source>
        <dbReference type="ARBA" id="ARBA00023315"/>
    </source>
</evidence>
<dbReference type="Proteomes" id="UP000185783">
    <property type="component" value="Unassembled WGS sequence"/>
</dbReference>
<dbReference type="SUPFAM" id="SSF55729">
    <property type="entry name" value="Acyl-CoA N-acyltransferases (Nat)"/>
    <property type="match status" value="1"/>
</dbReference>
<reference evidence="4 5" key="1">
    <citation type="submission" date="2016-03" db="EMBL/GenBank/DDBJ databases">
        <title>Genome sequence of Nesiotobacter sp. nov., a moderately halophilic alphaproteobacterium isolated from the Yellow Sea, China.</title>
        <authorList>
            <person name="Zhang G."/>
            <person name="Zhang R."/>
        </authorList>
    </citation>
    <scope>NUCLEOTIDE SEQUENCE [LARGE SCALE GENOMIC DNA]</scope>
    <source>
        <strain evidence="4 5">WB1-6</strain>
    </source>
</reference>
<dbReference type="GO" id="GO:0016747">
    <property type="term" value="F:acyltransferase activity, transferring groups other than amino-acyl groups"/>
    <property type="evidence" value="ECO:0007669"/>
    <property type="project" value="InterPro"/>
</dbReference>
<dbReference type="AlphaFoldDB" id="A0A1U7JI62"/>
<evidence type="ECO:0000313" key="4">
    <source>
        <dbReference type="EMBL" id="OKL44419.1"/>
    </source>
</evidence>
<keyword evidence="1" id="KW-0808">Transferase</keyword>
<feature type="domain" description="N-acetyltransferase" evidence="3">
    <location>
        <begin position="11"/>
        <end position="169"/>
    </location>
</feature>
<dbReference type="PIRSF" id="PIRSF028520">
    <property type="entry name" value="UCP028520"/>
    <property type="match status" value="1"/>
</dbReference>
<dbReference type="CDD" id="cd04301">
    <property type="entry name" value="NAT_SF"/>
    <property type="match status" value="1"/>
</dbReference>
<keyword evidence="5" id="KW-1185">Reference proteome</keyword>
<comment type="caution">
    <text evidence="4">The sequence shown here is derived from an EMBL/GenBank/DDBJ whole genome shotgun (WGS) entry which is preliminary data.</text>
</comment>
<evidence type="ECO:0000313" key="5">
    <source>
        <dbReference type="Proteomes" id="UP000185783"/>
    </source>
</evidence>
<protein>
    <recommendedName>
        <fullName evidence="3">N-acetyltransferase domain-containing protein</fullName>
    </recommendedName>
</protein>
<name>A0A1U7JI62_9HYPH</name>
<gene>
    <name evidence="4" type="ORF">A3843_08500</name>
</gene>
<dbReference type="EMBL" id="LVVZ01000014">
    <property type="protein sequence ID" value="OKL44419.1"/>
    <property type="molecule type" value="Genomic_DNA"/>
</dbReference>
<dbReference type="PANTHER" id="PTHR43877:SF2">
    <property type="entry name" value="AMINOALKYLPHOSPHONATE N-ACETYLTRANSFERASE-RELATED"/>
    <property type="match status" value="1"/>
</dbReference>
<dbReference type="InterPro" id="IPR050832">
    <property type="entry name" value="Bact_Acetyltransf"/>
</dbReference>
<dbReference type="STRING" id="197461.A3843_08500"/>
<dbReference type="Gene3D" id="3.40.630.30">
    <property type="match status" value="1"/>
</dbReference>
<dbReference type="RefSeq" id="WP_051268858.1">
    <property type="nucleotide sequence ID" value="NZ_LVVZ01000014.1"/>
</dbReference>
<proteinExistence type="predicted"/>
<sequence>MSHRDTDPSTACFRPFDPQRDLQWVHALNQANGDKLSFLSTEELLELIASASYARVSDDCMAFLIAFEETDLYDSQNFKWFRHRYASFTYVDRIAVDPRAQGQGVARSLYEDLFSFSKRRHKPFIGCEVNSDPPNPASMAFHRSLGFEQIGSAVISQGQKTVSYLARAL</sequence>
<keyword evidence="2" id="KW-0012">Acyltransferase</keyword>
<dbReference type="PANTHER" id="PTHR43877">
    <property type="entry name" value="AMINOALKYLPHOSPHONATE N-ACETYLTRANSFERASE-RELATED-RELATED"/>
    <property type="match status" value="1"/>
</dbReference>
<organism evidence="4 5">
    <name type="scientific">Pseudovibrio exalbescens</name>
    <dbReference type="NCBI Taxonomy" id="197461"/>
    <lineage>
        <taxon>Bacteria</taxon>
        <taxon>Pseudomonadati</taxon>
        <taxon>Pseudomonadota</taxon>
        <taxon>Alphaproteobacteria</taxon>
        <taxon>Hyphomicrobiales</taxon>
        <taxon>Stappiaceae</taxon>
        <taxon>Pseudovibrio</taxon>
    </lineage>
</organism>
<dbReference type="PROSITE" id="PS51186">
    <property type="entry name" value="GNAT"/>
    <property type="match status" value="1"/>
</dbReference>
<dbReference type="InterPro" id="IPR000182">
    <property type="entry name" value="GNAT_dom"/>
</dbReference>
<dbReference type="Pfam" id="PF00583">
    <property type="entry name" value="Acetyltransf_1"/>
    <property type="match status" value="1"/>
</dbReference>